<feature type="domain" description="PheRS DNA binding" evidence="2">
    <location>
        <begin position="82"/>
        <end position="125"/>
    </location>
</feature>
<dbReference type="InterPro" id="IPR036388">
    <property type="entry name" value="WH-like_DNA-bd_sf"/>
</dbReference>
<evidence type="ECO:0008006" key="5">
    <source>
        <dbReference type="Google" id="ProtNLM"/>
    </source>
</evidence>
<evidence type="ECO:0000313" key="3">
    <source>
        <dbReference type="EMBL" id="VDN30222.1"/>
    </source>
</evidence>
<dbReference type="Pfam" id="PF18553">
    <property type="entry name" value="PheRS_DBD3"/>
    <property type="match status" value="1"/>
</dbReference>
<dbReference type="Gene3D" id="1.10.10.2330">
    <property type="match status" value="1"/>
</dbReference>
<dbReference type="AlphaFoldDB" id="A0A3P7QE62"/>
<feature type="domain" description="PheRS DNA binding" evidence="1">
    <location>
        <begin position="14"/>
        <end position="67"/>
    </location>
</feature>
<name>A0A3P7QE62_CYLGO</name>
<evidence type="ECO:0000259" key="1">
    <source>
        <dbReference type="Pfam" id="PF18552"/>
    </source>
</evidence>
<dbReference type="Pfam" id="PF18552">
    <property type="entry name" value="PheRS_DBD1"/>
    <property type="match status" value="1"/>
</dbReference>
<gene>
    <name evidence="3" type="ORF">CGOC_LOCUS11484</name>
</gene>
<protein>
    <recommendedName>
        <fullName evidence="5">PheRS DNA binding domain-containing protein</fullName>
    </recommendedName>
</protein>
<evidence type="ECO:0000313" key="4">
    <source>
        <dbReference type="Proteomes" id="UP000271889"/>
    </source>
</evidence>
<dbReference type="Gene3D" id="1.10.10.10">
    <property type="entry name" value="Winged helix-like DNA-binding domain superfamily/Winged helix DNA-binding domain"/>
    <property type="match status" value="1"/>
</dbReference>
<accession>A0A3P7QE62</accession>
<keyword evidence="4" id="KW-1185">Reference proteome</keyword>
<dbReference type="OrthoDB" id="5844247at2759"/>
<dbReference type="InterPro" id="IPR036390">
    <property type="entry name" value="WH_DNA-bd_sf"/>
</dbReference>
<sequence>MSTSAADDVDKAVQFVLTTLDKNGNSELTTLQVAKELNIDHQAVVGAIKSLLTHDGIILTSDASEKSVKLTNEGNEMAEKGSAEYRVYEQIGADGALQADIMKQPFGKVGVNKALAAGWIYIDKSG</sequence>
<organism evidence="3 4">
    <name type="scientific">Cylicostephanus goldi</name>
    <name type="common">Nematode worm</name>
    <dbReference type="NCBI Taxonomy" id="71465"/>
    <lineage>
        <taxon>Eukaryota</taxon>
        <taxon>Metazoa</taxon>
        <taxon>Ecdysozoa</taxon>
        <taxon>Nematoda</taxon>
        <taxon>Chromadorea</taxon>
        <taxon>Rhabditida</taxon>
        <taxon>Rhabditina</taxon>
        <taxon>Rhabditomorpha</taxon>
        <taxon>Strongyloidea</taxon>
        <taxon>Strongylidae</taxon>
        <taxon>Cylicostephanus</taxon>
    </lineage>
</organism>
<dbReference type="SUPFAM" id="SSF46785">
    <property type="entry name" value="Winged helix' DNA-binding domain"/>
    <property type="match status" value="1"/>
</dbReference>
<dbReference type="EMBL" id="UYRV01116685">
    <property type="protein sequence ID" value="VDN30222.1"/>
    <property type="molecule type" value="Genomic_DNA"/>
</dbReference>
<reference evidence="3 4" key="1">
    <citation type="submission" date="2018-11" db="EMBL/GenBank/DDBJ databases">
        <authorList>
            <consortium name="Pathogen Informatics"/>
        </authorList>
    </citation>
    <scope>NUCLEOTIDE SEQUENCE [LARGE SCALE GENOMIC DNA]</scope>
</reference>
<dbReference type="InterPro" id="IPR040724">
    <property type="entry name" value="PheRS_DBD1"/>
</dbReference>
<proteinExistence type="predicted"/>
<evidence type="ECO:0000259" key="2">
    <source>
        <dbReference type="Pfam" id="PF18553"/>
    </source>
</evidence>
<dbReference type="Proteomes" id="UP000271889">
    <property type="component" value="Unassembled WGS sequence"/>
</dbReference>
<feature type="non-terminal residue" evidence="3">
    <location>
        <position position="126"/>
    </location>
</feature>
<dbReference type="InterPro" id="IPR040725">
    <property type="entry name" value="PheRS_DBD3"/>
</dbReference>